<reference evidence="10 11" key="1">
    <citation type="submission" date="2017-02" db="EMBL/GenBank/DDBJ databases">
        <authorList>
            <person name="Peterson S.W."/>
        </authorList>
    </citation>
    <scope>NUCLEOTIDE SEQUENCE [LARGE SCALE GENOMIC DNA]</scope>
    <source>
        <strain evidence="10 11">DSM 22335</strain>
    </source>
</reference>
<keyword evidence="5 8" id="KW-0812">Transmembrane</keyword>
<keyword evidence="3 10" id="KW-0328">Glycosyltransferase</keyword>
<comment type="subcellular location">
    <subcellularLocation>
        <location evidence="1">Cell membrane</location>
        <topology evidence="1">Multi-pass membrane protein</topology>
    </subcellularLocation>
</comment>
<dbReference type="EMBL" id="FUWH01000004">
    <property type="protein sequence ID" value="SJZ75366.1"/>
    <property type="molecule type" value="Genomic_DNA"/>
</dbReference>
<keyword evidence="6 8" id="KW-1133">Transmembrane helix</keyword>
<evidence type="ECO:0000256" key="5">
    <source>
        <dbReference type="ARBA" id="ARBA00022692"/>
    </source>
</evidence>
<dbReference type="OrthoDB" id="9813729at2"/>
<dbReference type="GO" id="GO:0009103">
    <property type="term" value="P:lipopolysaccharide biosynthetic process"/>
    <property type="evidence" value="ECO:0007669"/>
    <property type="project" value="UniProtKB-ARBA"/>
</dbReference>
<dbReference type="Pfam" id="PF13231">
    <property type="entry name" value="PMT_2"/>
    <property type="match status" value="1"/>
</dbReference>
<dbReference type="Proteomes" id="UP000190888">
    <property type="component" value="Unassembled WGS sequence"/>
</dbReference>
<evidence type="ECO:0000256" key="7">
    <source>
        <dbReference type="ARBA" id="ARBA00023136"/>
    </source>
</evidence>
<evidence type="ECO:0000313" key="10">
    <source>
        <dbReference type="EMBL" id="SJZ75366.1"/>
    </source>
</evidence>
<dbReference type="GO" id="GO:0005886">
    <property type="term" value="C:plasma membrane"/>
    <property type="evidence" value="ECO:0007669"/>
    <property type="project" value="UniProtKB-SubCell"/>
</dbReference>
<feature type="domain" description="Glycosyltransferase RgtA/B/C/D-like" evidence="9">
    <location>
        <begin position="50"/>
        <end position="206"/>
    </location>
</feature>
<feature type="transmembrane region" description="Helical" evidence="8">
    <location>
        <begin position="286"/>
        <end position="303"/>
    </location>
</feature>
<feature type="transmembrane region" description="Helical" evidence="8">
    <location>
        <begin position="121"/>
        <end position="140"/>
    </location>
</feature>
<dbReference type="InterPro" id="IPR050297">
    <property type="entry name" value="LipidA_mod_glycosyltrf_83"/>
</dbReference>
<feature type="transmembrane region" description="Helical" evidence="8">
    <location>
        <begin position="315"/>
        <end position="334"/>
    </location>
</feature>
<name>A0A1T4N8D2_9BACT</name>
<proteinExistence type="predicted"/>
<accession>A0A1T4N8D2</accession>
<dbReference type="RefSeq" id="WP_078831118.1">
    <property type="nucleotide sequence ID" value="NZ_FUWH01000004.1"/>
</dbReference>
<keyword evidence="11" id="KW-1185">Reference proteome</keyword>
<protein>
    <submittedName>
        <fullName evidence="10">Dolichyl-phosphate-mannose-protein mannosyltransferase</fullName>
    </submittedName>
</protein>
<dbReference type="PANTHER" id="PTHR33908:SF11">
    <property type="entry name" value="MEMBRANE PROTEIN"/>
    <property type="match status" value="1"/>
</dbReference>
<dbReference type="InterPro" id="IPR038731">
    <property type="entry name" value="RgtA/B/C-like"/>
</dbReference>
<keyword evidence="7 8" id="KW-0472">Membrane</keyword>
<sequence length="512" mass="59077">MPNAKKVLYLLTVLKIILPFLLQHSYYQPHRDEFLYLAEGQHLSWGYMEVPPLLSFFAWLTHCFGGSLFWIKIWPALFGGLTFFLAGRIVLMLGGRSLALFLTFLPFATQFLRLNFLFQPGFLEVFCWTLCAFTLLNYILSERNSWLYFFGISAALAILSKYTSIFYLASLLIALLFTPYRKIFLNRHLYFAGLLALVIIAPNIYWQYMHRFPVFTHMKELQETQLQFVSRKEFLLGQLKNNTLVIYLPLAAFLFMFTVKGKPFRIFGIAYVLLISYMAWMHAKAYYVLGVYPILHAIGAYYIETLTARRLRAIPYVLAGLTCALAIYVLPLIMPVMKPEQLAGYYKRSGLQKNGFKWEDLKQHPLPQDFADMFGWKETVLKTAAAYKTIPPADRPYTVIYCPSYAFAGALNFYGPALGLPKALSTNASFLFWMPDRYNVKHLLLVAHNIPDENDPVFRQFSTGTMMDSLNNPLARENGIRIMLYEDADPRINHIIETTVAKEKAKFTRTGR</sequence>
<evidence type="ECO:0000256" key="3">
    <source>
        <dbReference type="ARBA" id="ARBA00022676"/>
    </source>
</evidence>
<dbReference type="AlphaFoldDB" id="A0A1T4N8D2"/>
<gene>
    <name evidence="10" type="ORF">SAMN04488132_104138</name>
</gene>
<evidence type="ECO:0000256" key="2">
    <source>
        <dbReference type="ARBA" id="ARBA00022475"/>
    </source>
</evidence>
<dbReference type="GO" id="GO:0016763">
    <property type="term" value="F:pentosyltransferase activity"/>
    <property type="evidence" value="ECO:0007669"/>
    <property type="project" value="TreeGrafter"/>
</dbReference>
<evidence type="ECO:0000313" key="11">
    <source>
        <dbReference type="Proteomes" id="UP000190888"/>
    </source>
</evidence>
<evidence type="ECO:0000256" key="4">
    <source>
        <dbReference type="ARBA" id="ARBA00022679"/>
    </source>
</evidence>
<evidence type="ECO:0000259" key="9">
    <source>
        <dbReference type="Pfam" id="PF13231"/>
    </source>
</evidence>
<keyword evidence="4 10" id="KW-0808">Transferase</keyword>
<evidence type="ECO:0000256" key="8">
    <source>
        <dbReference type="SAM" id="Phobius"/>
    </source>
</evidence>
<evidence type="ECO:0000256" key="6">
    <source>
        <dbReference type="ARBA" id="ARBA00022989"/>
    </source>
</evidence>
<organism evidence="10 11">
    <name type="scientific">Sediminibacterium ginsengisoli</name>
    <dbReference type="NCBI Taxonomy" id="413434"/>
    <lineage>
        <taxon>Bacteria</taxon>
        <taxon>Pseudomonadati</taxon>
        <taxon>Bacteroidota</taxon>
        <taxon>Chitinophagia</taxon>
        <taxon>Chitinophagales</taxon>
        <taxon>Chitinophagaceae</taxon>
        <taxon>Sediminibacterium</taxon>
    </lineage>
</organism>
<feature type="transmembrane region" description="Helical" evidence="8">
    <location>
        <begin position="264"/>
        <end position="280"/>
    </location>
</feature>
<feature type="transmembrane region" description="Helical" evidence="8">
    <location>
        <begin position="7"/>
        <end position="24"/>
    </location>
</feature>
<feature type="transmembrane region" description="Helical" evidence="8">
    <location>
        <begin position="189"/>
        <end position="208"/>
    </location>
</feature>
<feature type="transmembrane region" description="Helical" evidence="8">
    <location>
        <begin position="146"/>
        <end position="177"/>
    </location>
</feature>
<dbReference type="STRING" id="413434.SAMN04488132_104138"/>
<dbReference type="PANTHER" id="PTHR33908">
    <property type="entry name" value="MANNOSYLTRANSFERASE YKCB-RELATED"/>
    <property type="match status" value="1"/>
</dbReference>
<keyword evidence="2" id="KW-1003">Cell membrane</keyword>
<evidence type="ECO:0000256" key="1">
    <source>
        <dbReference type="ARBA" id="ARBA00004651"/>
    </source>
</evidence>